<organism evidence="1">
    <name type="scientific">Rhizophora mucronata</name>
    <name type="common">Asiatic mangrove</name>
    <dbReference type="NCBI Taxonomy" id="61149"/>
    <lineage>
        <taxon>Eukaryota</taxon>
        <taxon>Viridiplantae</taxon>
        <taxon>Streptophyta</taxon>
        <taxon>Embryophyta</taxon>
        <taxon>Tracheophyta</taxon>
        <taxon>Spermatophyta</taxon>
        <taxon>Magnoliopsida</taxon>
        <taxon>eudicotyledons</taxon>
        <taxon>Gunneridae</taxon>
        <taxon>Pentapetalae</taxon>
        <taxon>rosids</taxon>
        <taxon>fabids</taxon>
        <taxon>Malpighiales</taxon>
        <taxon>Rhizophoraceae</taxon>
        <taxon>Rhizophora</taxon>
    </lineage>
</organism>
<protein>
    <submittedName>
        <fullName evidence="1">Uncharacterized protein</fullName>
    </submittedName>
</protein>
<dbReference type="AlphaFoldDB" id="A0A2P2LBS8"/>
<reference evidence="1" key="1">
    <citation type="submission" date="2018-02" db="EMBL/GenBank/DDBJ databases">
        <title>Rhizophora mucronata_Transcriptome.</title>
        <authorList>
            <person name="Meera S.P."/>
            <person name="Sreeshan A."/>
            <person name="Augustine A."/>
        </authorList>
    </citation>
    <scope>NUCLEOTIDE SEQUENCE</scope>
    <source>
        <tissue evidence="1">Leaf</tissue>
    </source>
</reference>
<name>A0A2P2LBS8_RHIMU</name>
<evidence type="ECO:0000313" key="1">
    <source>
        <dbReference type="EMBL" id="MBX15428.1"/>
    </source>
</evidence>
<accession>A0A2P2LBS8</accession>
<dbReference type="EMBL" id="GGEC01034944">
    <property type="protein sequence ID" value="MBX15428.1"/>
    <property type="molecule type" value="Transcribed_RNA"/>
</dbReference>
<proteinExistence type="predicted"/>
<sequence length="77" mass="8676">MHLFGHHKQVQVSPPNFYQQSIEQVMIGSFLTLQTSPLLLELTVGNVLLQLSLHPHLLPTGLVKDPKKFPVLPEELI</sequence>